<dbReference type="GO" id="GO:0007165">
    <property type="term" value="P:signal transduction"/>
    <property type="evidence" value="ECO:0007669"/>
    <property type="project" value="TreeGrafter"/>
</dbReference>
<dbReference type="GO" id="GO:0030288">
    <property type="term" value="C:outer membrane-bounded periplasmic space"/>
    <property type="evidence" value="ECO:0007669"/>
    <property type="project" value="TreeGrafter"/>
</dbReference>
<keyword evidence="3" id="KW-1185">Reference proteome</keyword>
<dbReference type="PROSITE" id="PS51257">
    <property type="entry name" value="PROKAR_LIPOPROTEIN"/>
    <property type="match status" value="1"/>
</dbReference>
<dbReference type="MEROPS" id="S41.012"/>
<name>A0A0C3MDU7_9PORP</name>
<dbReference type="AlphaFoldDB" id="A0A0C3MDU7"/>
<comment type="caution">
    <text evidence="2">The sequence shown here is derived from an EMBL/GenBank/DDBJ whole genome shotgun (WGS) entry which is preliminary data.</text>
</comment>
<dbReference type="RefSeq" id="WP_041505312.1">
    <property type="nucleotide sequence ID" value="NZ_JPIU01000039.1"/>
</dbReference>
<dbReference type="SMART" id="SM00245">
    <property type="entry name" value="TSPc"/>
    <property type="match status" value="1"/>
</dbReference>
<dbReference type="Gene3D" id="3.90.226.10">
    <property type="entry name" value="2-enoyl-CoA Hydratase, Chain A, domain 1"/>
    <property type="match status" value="1"/>
</dbReference>
<evidence type="ECO:0000313" key="3">
    <source>
        <dbReference type="Proteomes" id="UP000031980"/>
    </source>
</evidence>
<dbReference type="GO" id="GO:0006508">
    <property type="term" value="P:proteolysis"/>
    <property type="evidence" value="ECO:0007669"/>
    <property type="project" value="InterPro"/>
</dbReference>
<feature type="domain" description="PDZ" evidence="1">
    <location>
        <begin position="86"/>
        <end position="152"/>
    </location>
</feature>
<dbReference type="InterPro" id="IPR005151">
    <property type="entry name" value="Tail-specific_protease"/>
</dbReference>
<evidence type="ECO:0000259" key="1">
    <source>
        <dbReference type="PROSITE" id="PS50106"/>
    </source>
</evidence>
<dbReference type="InterPro" id="IPR029045">
    <property type="entry name" value="ClpP/crotonase-like_dom_sf"/>
</dbReference>
<dbReference type="PROSITE" id="PS50106">
    <property type="entry name" value="PDZ"/>
    <property type="match status" value="1"/>
</dbReference>
<dbReference type="EMBL" id="JPIU01000039">
    <property type="protein sequence ID" value="KIO44608.1"/>
    <property type="molecule type" value="Genomic_DNA"/>
</dbReference>
<dbReference type="GO" id="GO:0008236">
    <property type="term" value="F:serine-type peptidase activity"/>
    <property type="evidence" value="ECO:0007669"/>
    <property type="project" value="InterPro"/>
</dbReference>
<gene>
    <name evidence="2" type="ORF">BA92_10545</name>
</gene>
<dbReference type="Pfam" id="PF17820">
    <property type="entry name" value="PDZ_6"/>
    <property type="match status" value="1"/>
</dbReference>
<dbReference type="SMART" id="SM00228">
    <property type="entry name" value="PDZ"/>
    <property type="match status" value="1"/>
</dbReference>
<dbReference type="Pfam" id="PF18294">
    <property type="entry name" value="Pept_S41_N"/>
    <property type="match status" value="1"/>
</dbReference>
<sequence length="446" mass="50118">MKTLLYGFLFAGLLVGCQDDKIGDKKDLSENYNINQFVESHMKEEYFWAKEVQTKNVDKETAPSSFFNALKYEGDRWSRLTDESADGTLSAIEDGDDYGFGIRVTIWSDQSGNTLFSKINMVFPDSPAGKAGLRKGDIITRVNGLTPNLSNIQTALNAREITIQVTHKNGSSESISLNAQKYEVNPILKNTVIEEGDKKIGYLAYASFVYKNQSSLDELTRIFNEFKTQEIDELILDLRYNGGGYNHAAVHLASLIAPTSAVMSKKLLIYKQWNEKYQAIYQNSSLMTEEHLNAKVPENARLGLEKVWILTNNSTASASEVVISGLKPYMDVITVGETTTGKNAGGIVYTPSDASIDQWNVYLIAFEYTNSNRESVRNGIVPDYYIKESDNAYFRDQNDWGDKNEYLIAYTLNQITGRSSFRSARTISEQAVPETLEPEGRYIISF</sequence>
<dbReference type="PANTHER" id="PTHR32060:SF30">
    <property type="entry name" value="CARBOXY-TERMINAL PROCESSING PROTEASE CTPA"/>
    <property type="match status" value="1"/>
</dbReference>
<proteinExistence type="predicted"/>
<dbReference type="SUPFAM" id="SSF50156">
    <property type="entry name" value="PDZ domain-like"/>
    <property type="match status" value="1"/>
</dbReference>
<dbReference type="PANTHER" id="PTHR32060">
    <property type="entry name" value="TAIL-SPECIFIC PROTEASE"/>
    <property type="match status" value="1"/>
</dbReference>
<dbReference type="Gene3D" id="3.30.750.170">
    <property type="match status" value="1"/>
</dbReference>
<organism evidence="2 3">
    <name type="scientific">Sanguibacteroides justesenii</name>
    <dbReference type="NCBI Taxonomy" id="1547597"/>
    <lineage>
        <taxon>Bacteria</taxon>
        <taxon>Pseudomonadati</taxon>
        <taxon>Bacteroidota</taxon>
        <taxon>Bacteroidia</taxon>
        <taxon>Bacteroidales</taxon>
        <taxon>Porphyromonadaceae</taxon>
        <taxon>Sanguibacteroides</taxon>
    </lineage>
</organism>
<dbReference type="InterPro" id="IPR041489">
    <property type="entry name" value="PDZ_6"/>
</dbReference>
<reference evidence="2 3" key="1">
    <citation type="submission" date="2014-07" db="EMBL/GenBank/DDBJ databases">
        <title>Porphyromonadaceae bacterium OUH 308042 = ATCC BAA-2681 = DSM 28342 draft genome.</title>
        <authorList>
            <person name="Sydenham T.V."/>
            <person name="Hasman H."/>
            <person name="Justensen U.S."/>
        </authorList>
    </citation>
    <scope>NUCLEOTIDE SEQUENCE [LARGE SCALE GENOMIC DNA]</scope>
    <source>
        <strain evidence="2 3">OUH 308042</strain>
    </source>
</reference>
<dbReference type="CDD" id="cd07561">
    <property type="entry name" value="Peptidase_S41_CPP_like"/>
    <property type="match status" value="1"/>
</dbReference>
<dbReference type="SUPFAM" id="SSF52096">
    <property type="entry name" value="ClpP/crotonase"/>
    <property type="match status" value="1"/>
</dbReference>
<dbReference type="Proteomes" id="UP000031980">
    <property type="component" value="Unassembled WGS sequence"/>
</dbReference>
<dbReference type="InterPro" id="IPR041613">
    <property type="entry name" value="Pept_S41_N"/>
</dbReference>
<evidence type="ECO:0000313" key="2">
    <source>
        <dbReference type="EMBL" id="KIO44608.1"/>
    </source>
</evidence>
<dbReference type="Pfam" id="PF03572">
    <property type="entry name" value="Peptidase_S41"/>
    <property type="match status" value="1"/>
</dbReference>
<dbReference type="GO" id="GO:0004175">
    <property type="term" value="F:endopeptidase activity"/>
    <property type="evidence" value="ECO:0007669"/>
    <property type="project" value="TreeGrafter"/>
</dbReference>
<protein>
    <recommendedName>
        <fullName evidence="1">PDZ domain-containing protein</fullName>
    </recommendedName>
</protein>
<dbReference type="InterPro" id="IPR001478">
    <property type="entry name" value="PDZ"/>
</dbReference>
<dbReference type="InterPro" id="IPR036034">
    <property type="entry name" value="PDZ_sf"/>
</dbReference>
<dbReference type="Gene3D" id="2.30.42.10">
    <property type="match status" value="1"/>
</dbReference>
<accession>A0A0C3MDU7</accession>